<name>A0A9N9JRJ0_9GLOM</name>
<feature type="non-terminal residue" evidence="1">
    <location>
        <position position="106"/>
    </location>
</feature>
<reference evidence="1" key="1">
    <citation type="submission" date="2021-06" db="EMBL/GenBank/DDBJ databases">
        <authorList>
            <person name="Kallberg Y."/>
            <person name="Tangrot J."/>
            <person name="Rosling A."/>
        </authorList>
    </citation>
    <scope>NUCLEOTIDE SEQUENCE</scope>
    <source>
        <strain evidence="1">IN212</strain>
    </source>
</reference>
<sequence length="106" mass="12332">IFVDPDYELATKELQQTLDTLHIQKNMEIHQQFSDEDFIQAATEIEHIENEVTIQPLTGKEQLDILCGVLRIVDEKIDNCGVTMRSLCKLQMCIREEVRKEEAENQ</sequence>
<dbReference type="Proteomes" id="UP000789396">
    <property type="component" value="Unassembled WGS sequence"/>
</dbReference>
<dbReference type="OrthoDB" id="2394465at2759"/>
<gene>
    <name evidence="1" type="ORF">RFULGI_LOCUS16743</name>
</gene>
<accession>A0A9N9JRJ0</accession>
<feature type="non-terminal residue" evidence="1">
    <location>
        <position position="1"/>
    </location>
</feature>
<comment type="caution">
    <text evidence="1">The sequence shown here is derived from an EMBL/GenBank/DDBJ whole genome shotgun (WGS) entry which is preliminary data.</text>
</comment>
<protein>
    <submittedName>
        <fullName evidence="1">16320_t:CDS:1</fullName>
    </submittedName>
</protein>
<keyword evidence="2" id="KW-1185">Reference proteome</keyword>
<dbReference type="AlphaFoldDB" id="A0A9N9JRJ0"/>
<dbReference type="EMBL" id="CAJVPZ010061240">
    <property type="protein sequence ID" value="CAG8790951.1"/>
    <property type="molecule type" value="Genomic_DNA"/>
</dbReference>
<evidence type="ECO:0000313" key="1">
    <source>
        <dbReference type="EMBL" id="CAG8790951.1"/>
    </source>
</evidence>
<proteinExistence type="predicted"/>
<organism evidence="1 2">
    <name type="scientific">Racocetra fulgida</name>
    <dbReference type="NCBI Taxonomy" id="60492"/>
    <lineage>
        <taxon>Eukaryota</taxon>
        <taxon>Fungi</taxon>
        <taxon>Fungi incertae sedis</taxon>
        <taxon>Mucoromycota</taxon>
        <taxon>Glomeromycotina</taxon>
        <taxon>Glomeromycetes</taxon>
        <taxon>Diversisporales</taxon>
        <taxon>Gigasporaceae</taxon>
        <taxon>Racocetra</taxon>
    </lineage>
</organism>
<evidence type="ECO:0000313" key="2">
    <source>
        <dbReference type="Proteomes" id="UP000789396"/>
    </source>
</evidence>